<accession>A0A1U9VPG0</accession>
<evidence type="ECO:0000313" key="3">
    <source>
        <dbReference type="Proteomes" id="UP000189628"/>
    </source>
</evidence>
<protein>
    <submittedName>
        <fullName evidence="2">Uncharacterized protein</fullName>
    </submittedName>
</protein>
<proteinExistence type="predicted"/>
<sequence>MVSALACREPYIRIASVRFWIDADGKPVIDIEATRIDGPRRESPGTLSVSLRGRSTDESALMQQNNLPS</sequence>
<evidence type="ECO:0000313" key="2">
    <source>
        <dbReference type="EMBL" id="AQW32574.1"/>
    </source>
</evidence>
<geneLocation type="plasmid" evidence="2">
    <name>unnamed</name>
</geneLocation>
<keyword evidence="2" id="KW-0614">Plasmid</keyword>
<organism evidence="2 3">
    <name type="scientific">blood disease bacterium A2-HR MARDI</name>
    <dbReference type="NCBI Taxonomy" id="1944648"/>
    <lineage>
        <taxon>Bacteria</taxon>
        <taxon>Pseudomonadati</taxon>
        <taxon>Pseudomonadota</taxon>
        <taxon>Betaproteobacteria</taxon>
        <taxon>Burkholderiales</taxon>
        <taxon>Burkholderiaceae</taxon>
        <taxon>Ralstonia</taxon>
        <taxon>Ralstonia solanacearum species complex</taxon>
    </lineage>
</organism>
<reference evidence="2 3" key="1">
    <citation type="submission" date="2017-02" db="EMBL/GenBank/DDBJ databases">
        <title>Blood Disease Bacterium A2-HR MARDI.</title>
        <authorList>
            <person name="Badrun R."/>
            <person name="Abu Bakar N."/>
            <person name="Laboh R."/>
        </authorList>
    </citation>
    <scope>NUCLEOTIDE SEQUENCE [LARGE SCALE GENOMIC DNA]</scope>
    <source>
        <strain evidence="2 3">A2-HR MARDI</strain>
        <plasmid evidence="3">Plasmid</plasmid>
    </source>
</reference>
<dbReference type="Proteomes" id="UP000189628">
    <property type="component" value="Plasmid unnamed"/>
</dbReference>
<dbReference type="AlphaFoldDB" id="A0A1U9VPG0"/>
<dbReference type="EMBL" id="CP019912">
    <property type="protein sequence ID" value="AQW32574.1"/>
    <property type="molecule type" value="Genomic_DNA"/>
</dbReference>
<name>A0A1U9VPG0_9RALS</name>
<feature type="region of interest" description="Disordered" evidence="1">
    <location>
        <begin position="35"/>
        <end position="69"/>
    </location>
</feature>
<evidence type="ECO:0000256" key="1">
    <source>
        <dbReference type="SAM" id="MobiDB-lite"/>
    </source>
</evidence>
<gene>
    <name evidence="2" type="ORF">B0B51_22500</name>
</gene>